<keyword evidence="3" id="KW-1185">Reference proteome</keyword>
<evidence type="ECO:0000313" key="2">
    <source>
        <dbReference type="EMBL" id="MEJ8645782.1"/>
    </source>
</evidence>
<accession>A0ABU8UD05</accession>
<feature type="compositionally biased region" description="Low complexity" evidence="1">
    <location>
        <begin position="134"/>
        <end position="144"/>
    </location>
</feature>
<evidence type="ECO:0000313" key="3">
    <source>
        <dbReference type="Proteomes" id="UP001382904"/>
    </source>
</evidence>
<protein>
    <submittedName>
        <fullName evidence="2">Uncharacterized protein</fullName>
    </submittedName>
</protein>
<feature type="compositionally biased region" description="Polar residues" evidence="1">
    <location>
        <begin position="56"/>
        <end position="81"/>
    </location>
</feature>
<feature type="compositionally biased region" description="Low complexity" evidence="1">
    <location>
        <begin position="1"/>
        <end position="18"/>
    </location>
</feature>
<feature type="region of interest" description="Disordered" evidence="1">
    <location>
        <begin position="1"/>
        <end position="144"/>
    </location>
</feature>
<name>A0ABU8UD05_9ACTN</name>
<feature type="compositionally biased region" description="Low complexity" evidence="1">
    <location>
        <begin position="96"/>
        <end position="123"/>
    </location>
</feature>
<sequence>MASTASSAPRAATRAARSCGMAVPRTAQAQAKRTVEGPRRSRRATRPLPRWAAARSRSSGEFASTGGSPFSRTLAVSSTASKGLPVVTAQASRQKASSAWSPSASRTSAATAAGVSGARGSGRWPARPGSVRKASASAGSSSGR</sequence>
<organism evidence="2 3">
    <name type="scientific">Streptomyces caledonius</name>
    <dbReference type="NCBI Taxonomy" id="3134107"/>
    <lineage>
        <taxon>Bacteria</taxon>
        <taxon>Bacillati</taxon>
        <taxon>Actinomycetota</taxon>
        <taxon>Actinomycetes</taxon>
        <taxon>Kitasatosporales</taxon>
        <taxon>Streptomycetaceae</taxon>
        <taxon>Streptomyces</taxon>
    </lineage>
</organism>
<comment type="caution">
    <text evidence="2">The sequence shown here is derived from an EMBL/GenBank/DDBJ whole genome shotgun (WGS) entry which is preliminary data.</text>
</comment>
<proteinExistence type="predicted"/>
<reference evidence="2 3" key="1">
    <citation type="submission" date="2024-03" db="EMBL/GenBank/DDBJ databases">
        <title>Novel Streptomyces species of biotechnological and ecological value are a feature of Machair soil.</title>
        <authorList>
            <person name="Prole J.R."/>
            <person name="Goodfellow M."/>
            <person name="Allenby N."/>
            <person name="Ward A.C."/>
        </authorList>
    </citation>
    <scope>NUCLEOTIDE SEQUENCE [LARGE SCALE GENOMIC DNA]</scope>
    <source>
        <strain evidence="2 3">MS1.HAVA.3</strain>
    </source>
</reference>
<dbReference type="Proteomes" id="UP001382904">
    <property type="component" value="Unassembled WGS sequence"/>
</dbReference>
<evidence type="ECO:0000256" key="1">
    <source>
        <dbReference type="SAM" id="MobiDB-lite"/>
    </source>
</evidence>
<gene>
    <name evidence="2" type="ORF">WKI68_40340</name>
</gene>
<dbReference type="EMBL" id="JBBKAM010000004">
    <property type="protein sequence ID" value="MEJ8645782.1"/>
    <property type="molecule type" value="Genomic_DNA"/>
</dbReference>